<dbReference type="Proteomes" id="UP000831537">
    <property type="component" value="Chromosome"/>
</dbReference>
<proteinExistence type="predicted"/>
<gene>
    <name evidence="1" type="ORF">MUN87_06240</name>
</gene>
<evidence type="ECO:0000313" key="2">
    <source>
        <dbReference type="Proteomes" id="UP000831537"/>
    </source>
</evidence>
<accession>A0ABY4GTC1</accession>
<sequence length="76" mass="8621">MLHAIGGYGGTDFNITDCTSNQSVPSIRRRSIVYSSIKETLLNDDAYFLNKTNLDHFDTLTLIAMTIAVEICYFFY</sequence>
<organism evidence="1 2">
    <name type="scientific">Gracilibacillus salinarum</name>
    <dbReference type="NCBI Taxonomy" id="2932255"/>
    <lineage>
        <taxon>Bacteria</taxon>
        <taxon>Bacillati</taxon>
        <taxon>Bacillota</taxon>
        <taxon>Bacilli</taxon>
        <taxon>Bacillales</taxon>
        <taxon>Bacillaceae</taxon>
        <taxon>Gracilibacillus</taxon>
    </lineage>
</organism>
<dbReference type="EMBL" id="CP095071">
    <property type="protein sequence ID" value="UOQ86482.1"/>
    <property type="molecule type" value="Genomic_DNA"/>
</dbReference>
<keyword evidence="2" id="KW-1185">Reference proteome</keyword>
<reference evidence="1 2" key="1">
    <citation type="submission" date="2022-04" db="EMBL/GenBank/DDBJ databases">
        <title>Gracilibacillus sp. isolated from saltern.</title>
        <authorList>
            <person name="Won M."/>
            <person name="Lee C.-M."/>
            <person name="Woen H.-Y."/>
            <person name="Kwon S.-W."/>
        </authorList>
    </citation>
    <scope>NUCLEOTIDE SEQUENCE [LARGE SCALE GENOMIC DNA]</scope>
    <source>
        <strain evidence="1 2">SSPM10-3</strain>
    </source>
</reference>
<protein>
    <submittedName>
        <fullName evidence="1">Uncharacterized protein</fullName>
    </submittedName>
</protein>
<evidence type="ECO:0000313" key="1">
    <source>
        <dbReference type="EMBL" id="UOQ86482.1"/>
    </source>
</evidence>
<dbReference type="RefSeq" id="WP_244746850.1">
    <property type="nucleotide sequence ID" value="NZ_CP095071.1"/>
</dbReference>
<name>A0ABY4GTC1_9BACI</name>